<feature type="domain" description="Predicted membrane protein YciQ-like C-terminal" evidence="5">
    <location>
        <begin position="446"/>
        <end position="508"/>
    </location>
</feature>
<evidence type="ECO:0000259" key="5">
    <source>
        <dbReference type="Pfam" id="PF20990"/>
    </source>
</evidence>
<dbReference type="RefSeq" id="WP_073709299.1">
    <property type="nucleotide sequence ID" value="NZ_MQSV01000003.1"/>
</dbReference>
<accession>A0A1Q5PLL6</accession>
<feature type="region of interest" description="Disordered" evidence="1">
    <location>
        <begin position="538"/>
        <end position="574"/>
    </location>
</feature>
<dbReference type="OrthoDB" id="46834at2"/>
<gene>
    <name evidence="6" type="ORF">BSR29_05515</name>
</gene>
<evidence type="ECO:0008006" key="8">
    <source>
        <dbReference type="Google" id="ProtNLM"/>
    </source>
</evidence>
<keyword evidence="3" id="KW-0732">Signal</keyword>
<keyword evidence="2" id="KW-0812">Transmembrane</keyword>
<feature type="transmembrane region" description="Helical" evidence="2">
    <location>
        <begin position="254"/>
        <end position="275"/>
    </location>
</feature>
<evidence type="ECO:0000256" key="3">
    <source>
        <dbReference type="SAM" id="SignalP"/>
    </source>
</evidence>
<dbReference type="AlphaFoldDB" id="A0A1Q5PLL6"/>
<evidence type="ECO:0000313" key="6">
    <source>
        <dbReference type="EMBL" id="OKL47939.1"/>
    </source>
</evidence>
<keyword evidence="7" id="KW-1185">Reference proteome</keyword>
<organism evidence="6 7">
    <name type="scientific">Boudabousia liubingyangii</name>
    <dbReference type="NCBI Taxonomy" id="1921764"/>
    <lineage>
        <taxon>Bacteria</taxon>
        <taxon>Bacillati</taxon>
        <taxon>Actinomycetota</taxon>
        <taxon>Actinomycetes</taxon>
        <taxon>Actinomycetales</taxon>
        <taxon>Actinomycetaceae</taxon>
        <taxon>Boudabousia</taxon>
    </lineage>
</organism>
<name>A0A1Q5PLL6_9ACTO</name>
<sequence length="574" mass="64495">MQKSKALLGALVLFLSTALGVVPAAWATRDLADLKVTVEIAPNGNAHFTEEWTVYEDGTGSEIFKRLGRLPKTMEIRDYKVSENGKPYTFEPNWKPKADWDKKYQKYGVVKGYSTIELGWGRGTRGMHTYTLEYTVTNFIMNLKDAQVINWQFLNDHLSALPQGYQYVIKSPKFGPKTVEDIRVYGNYAYHTYQNNQILLRSDRALLSSEYLVVLAKLPAGTFDTKTNVDQTYLETLEISNTTDPNKNDIPKPLLWGGGILLALGAAGAIIGLPLRSRYKSKKQRTETARRKENLLPDTFKDTNIYPQVPKDTPEMIWQMAVLAEDSFYSARMKKHLLTAYVLKWILEGRVKATKITSKWKYEGTTGIQLDHDQYQQLDRAEQKLYKLLLDASGPDNTLAPDELKEYCNKYPDLWPESQSGLAIRGQAQLASQHLSEKVPLGDSFQHSKIERLSPTGAKHYQQALGFKNYLKDFTLIDEREVTEVQLWKQYLIYGALFDLTETVYQQLKKVIPEELAKYSLNDRIIRITVSWAPAAESGTESSNYNSSDSYSSGSGGGGGGGGSAGGSSGGGFR</sequence>
<keyword evidence="2" id="KW-1133">Transmembrane helix</keyword>
<protein>
    <recommendedName>
        <fullName evidence="8">DUF2207 domain-containing protein</fullName>
    </recommendedName>
</protein>
<dbReference type="Pfam" id="PF09972">
    <property type="entry name" value="DUF2207"/>
    <property type="match status" value="1"/>
</dbReference>
<dbReference type="Pfam" id="PF20990">
    <property type="entry name" value="DUF2207_C"/>
    <property type="match status" value="1"/>
</dbReference>
<dbReference type="Proteomes" id="UP000186785">
    <property type="component" value="Unassembled WGS sequence"/>
</dbReference>
<comment type="caution">
    <text evidence="6">The sequence shown here is derived from an EMBL/GenBank/DDBJ whole genome shotgun (WGS) entry which is preliminary data.</text>
</comment>
<dbReference type="InterPro" id="IPR048389">
    <property type="entry name" value="YciQ-like_C"/>
</dbReference>
<feature type="signal peptide" evidence="3">
    <location>
        <begin position="1"/>
        <end position="27"/>
    </location>
</feature>
<evidence type="ECO:0000256" key="2">
    <source>
        <dbReference type="SAM" id="Phobius"/>
    </source>
</evidence>
<evidence type="ECO:0000256" key="1">
    <source>
        <dbReference type="SAM" id="MobiDB-lite"/>
    </source>
</evidence>
<feature type="compositionally biased region" description="Low complexity" evidence="1">
    <location>
        <begin position="538"/>
        <end position="553"/>
    </location>
</feature>
<reference evidence="6 7" key="1">
    <citation type="submission" date="2016-11" db="EMBL/GenBank/DDBJ databases">
        <title>Actinomyces gypaetusis sp. nov. isolated from the vulture Gypaetus barbatus in Qinghai Tibet Plateau China.</title>
        <authorList>
            <person name="Meng X."/>
        </authorList>
    </citation>
    <scope>NUCLEOTIDE SEQUENCE [LARGE SCALE GENOMIC DNA]</scope>
    <source>
        <strain evidence="6 7">VUL4_2</strain>
    </source>
</reference>
<feature type="compositionally biased region" description="Gly residues" evidence="1">
    <location>
        <begin position="554"/>
        <end position="574"/>
    </location>
</feature>
<dbReference type="InterPro" id="IPR018702">
    <property type="entry name" value="DUF2207"/>
</dbReference>
<feature type="chain" id="PRO_5039251718" description="DUF2207 domain-containing protein" evidence="3">
    <location>
        <begin position="28"/>
        <end position="574"/>
    </location>
</feature>
<feature type="domain" description="DUF2207" evidence="4">
    <location>
        <begin position="33"/>
        <end position="157"/>
    </location>
</feature>
<keyword evidence="2" id="KW-0472">Membrane</keyword>
<proteinExistence type="predicted"/>
<evidence type="ECO:0000259" key="4">
    <source>
        <dbReference type="Pfam" id="PF09972"/>
    </source>
</evidence>
<evidence type="ECO:0000313" key="7">
    <source>
        <dbReference type="Proteomes" id="UP000186785"/>
    </source>
</evidence>
<dbReference type="EMBL" id="MQSV01000003">
    <property type="protein sequence ID" value="OKL47939.1"/>
    <property type="molecule type" value="Genomic_DNA"/>
</dbReference>
<dbReference type="STRING" id="1921764.BSR28_05890"/>